<feature type="transmembrane region" description="Helical" evidence="6">
    <location>
        <begin position="80"/>
        <end position="100"/>
    </location>
</feature>
<feature type="transmembrane region" description="Helical" evidence="6">
    <location>
        <begin position="235"/>
        <end position="257"/>
    </location>
</feature>
<evidence type="ECO:0000256" key="6">
    <source>
        <dbReference type="SAM" id="Phobius"/>
    </source>
</evidence>
<sequence length="320" mass="33345">MNLSVCSLHASTPFQRVPSLHSLSRCPFHCRKALGRNRQSQRAGKRRCGSLIASAVSVDVANSASQIFEHVMSTATEPHPGWLTGAVLSSGVFIFGYKILRKGLSPLGVANAWFLGASVFSAFGLGGYILVCLYFILGTLVTKLKIKQKQQEGIAEAKSGERGPASVWGSGIAGIACALLALYTGQYDLLQVGFVASFASKLCDTVSSEIGKGFGRTTYLATTFKIVPRGTEGAVSLEGTLAGLGAALGLAAVAYLANQVSLSGAGIVVGAALLANFLESYLGAAMQGRMKWLNNDLVNMVQISLAAAMAVGASSVKFVL</sequence>
<protein>
    <submittedName>
        <fullName evidence="7">Integral membrane protein DUF92-domain-containing protein</fullName>
    </submittedName>
</protein>
<evidence type="ECO:0000313" key="8">
    <source>
        <dbReference type="Proteomes" id="UP000815325"/>
    </source>
</evidence>
<evidence type="ECO:0000256" key="3">
    <source>
        <dbReference type="ARBA" id="ARBA00022692"/>
    </source>
</evidence>
<keyword evidence="5 6" id="KW-0472">Membrane</keyword>
<evidence type="ECO:0000256" key="5">
    <source>
        <dbReference type="ARBA" id="ARBA00023136"/>
    </source>
</evidence>
<organism evidence="7 8">
    <name type="scientific">Dunaliella salina</name>
    <name type="common">Green alga</name>
    <name type="synonym">Protococcus salinus</name>
    <dbReference type="NCBI Taxonomy" id="3046"/>
    <lineage>
        <taxon>Eukaryota</taxon>
        <taxon>Viridiplantae</taxon>
        <taxon>Chlorophyta</taxon>
        <taxon>core chlorophytes</taxon>
        <taxon>Chlorophyceae</taxon>
        <taxon>CS clade</taxon>
        <taxon>Chlamydomonadales</taxon>
        <taxon>Dunaliellaceae</taxon>
        <taxon>Dunaliella</taxon>
    </lineage>
</organism>
<dbReference type="PANTHER" id="PTHR13353">
    <property type="entry name" value="TRANSMEMBRANE PROTEIN 19"/>
    <property type="match status" value="1"/>
</dbReference>
<name>A0ABQ7GQF6_DUNSA</name>
<dbReference type="EMBL" id="MU069640">
    <property type="protein sequence ID" value="KAF5836839.1"/>
    <property type="molecule type" value="Genomic_DNA"/>
</dbReference>
<comment type="similarity">
    <text evidence="2">Belongs to the TMEM19 family.</text>
</comment>
<feature type="transmembrane region" description="Helical" evidence="6">
    <location>
        <begin position="112"/>
        <end position="137"/>
    </location>
</feature>
<keyword evidence="3 6" id="KW-0812">Transmembrane</keyword>
<evidence type="ECO:0000256" key="2">
    <source>
        <dbReference type="ARBA" id="ARBA00009012"/>
    </source>
</evidence>
<comment type="subcellular location">
    <subcellularLocation>
        <location evidence="1">Membrane</location>
        <topology evidence="1">Multi-pass membrane protein</topology>
    </subcellularLocation>
</comment>
<feature type="transmembrane region" description="Helical" evidence="6">
    <location>
        <begin position="297"/>
        <end position="316"/>
    </location>
</feature>
<dbReference type="Pfam" id="PF01940">
    <property type="entry name" value="DUF92"/>
    <property type="match status" value="1"/>
</dbReference>
<comment type="caution">
    <text evidence="7">The sequence shown here is derived from an EMBL/GenBank/DDBJ whole genome shotgun (WGS) entry which is preliminary data.</text>
</comment>
<accession>A0ABQ7GQF6</accession>
<dbReference type="PANTHER" id="PTHR13353:SF5">
    <property type="entry name" value="TRANSMEMBRANE PROTEIN 19"/>
    <property type="match status" value="1"/>
</dbReference>
<proteinExistence type="inferred from homology"/>
<evidence type="ECO:0000313" key="7">
    <source>
        <dbReference type="EMBL" id="KAF5836839.1"/>
    </source>
</evidence>
<feature type="transmembrane region" description="Helical" evidence="6">
    <location>
        <begin position="263"/>
        <end position="285"/>
    </location>
</feature>
<gene>
    <name evidence="7" type="ORF">DUNSADRAFT_5330</name>
</gene>
<evidence type="ECO:0000256" key="1">
    <source>
        <dbReference type="ARBA" id="ARBA00004141"/>
    </source>
</evidence>
<reference evidence="7" key="1">
    <citation type="submission" date="2017-08" db="EMBL/GenBank/DDBJ databases">
        <authorList>
            <person name="Polle J.E."/>
            <person name="Barry K."/>
            <person name="Cushman J."/>
            <person name="Schmutz J."/>
            <person name="Tran D."/>
            <person name="Hathwaick L.T."/>
            <person name="Yim W.C."/>
            <person name="Jenkins J."/>
            <person name="Mckie-Krisberg Z.M."/>
            <person name="Prochnik S."/>
            <person name="Lindquist E."/>
            <person name="Dockter R.B."/>
            <person name="Adam C."/>
            <person name="Molina H."/>
            <person name="Bunkerborg J."/>
            <person name="Jin E."/>
            <person name="Buchheim M."/>
            <person name="Magnuson J."/>
        </authorList>
    </citation>
    <scope>NUCLEOTIDE SEQUENCE</scope>
    <source>
        <strain evidence="7">CCAP 19/18</strain>
    </source>
</reference>
<keyword evidence="8" id="KW-1185">Reference proteome</keyword>
<dbReference type="Proteomes" id="UP000815325">
    <property type="component" value="Unassembled WGS sequence"/>
</dbReference>
<dbReference type="InterPro" id="IPR002794">
    <property type="entry name" value="DUF92_TMEM19"/>
</dbReference>
<keyword evidence="4 6" id="KW-1133">Transmembrane helix</keyword>
<feature type="transmembrane region" description="Helical" evidence="6">
    <location>
        <begin position="165"/>
        <end position="183"/>
    </location>
</feature>
<evidence type="ECO:0000256" key="4">
    <source>
        <dbReference type="ARBA" id="ARBA00022989"/>
    </source>
</evidence>